<keyword evidence="1" id="KW-0732">Signal</keyword>
<keyword evidence="3" id="KW-1185">Reference proteome</keyword>
<protein>
    <submittedName>
        <fullName evidence="2">Uncharacterized protein</fullName>
    </submittedName>
</protein>
<evidence type="ECO:0000313" key="2">
    <source>
        <dbReference type="EMBL" id="GAA1715456.1"/>
    </source>
</evidence>
<gene>
    <name evidence="2" type="ORF">GCM10009765_75350</name>
</gene>
<feature type="signal peptide" evidence="1">
    <location>
        <begin position="1"/>
        <end position="25"/>
    </location>
</feature>
<feature type="chain" id="PRO_5046610631" evidence="1">
    <location>
        <begin position="26"/>
        <end position="119"/>
    </location>
</feature>
<evidence type="ECO:0000313" key="3">
    <source>
        <dbReference type="Proteomes" id="UP001500618"/>
    </source>
</evidence>
<dbReference type="RefSeq" id="WP_163568494.1">
    <property type="nucleotide sequence ID" value="NZ_BAAANY010000040.1"/>
</dbReference>
<dbReference type="Proteomes" id="UP001500618">
    <property type="component" value="Unassembled WGS sequence"/>
</dbReference>
<accession>A0ABP4V2Z6</accession>
<comment type="caution">
    <text evidence="2">The sequence shown here is derived from an EMBL/GenBank/DDBJ whole genome shotgun (WGS) entry which is preliminary data.</text>
</comment>
<evidence type="ECO:0000256" key="1">
    <source>
        <dbReference type="SAM" id="SignalP"/>
    </source>
</evidence>
<organism evidence="2 3">
    <name type="scientific">Fodinicola feengrottensis</name>
    <dbReference type="NCBI Taxonomy" id="435914"/>
    <lineage>
        <taxon>Bacteria</taxon>
        <taxon>Bacillati</taxon>
        <taxon>Actinomycetota</taxon>
        <taxon>Actinomycetes</taxon>
        <taxon>Mycobacteriales</taxon>
        <taxon>Fodinicola</taxon>
    </lineage>
</organism>
<proteinExistence type="predicted"/>
<reference evidence="3" key="1">
    <citation type="journal article" date="2019" name="Int. J. Syst. Evol. Microbiol.">
        <title>The Global Catalogue of Microorganisms (GCM) 10K type strain sequencing project: providing services to taxonomists for standard genome sequencing and annotation.</title>
        <authorList>
            <consortium name="The Broad Institute Genomics Platform"/>
            <consortium name="The Broad Institute Genome Sequencing Center for Infectious Disease"/>
            <person name="Wu L."/>
            <person name="Ma J."/>
        </authorList>
    </citation>
    <scope>NUCLEOTIDE SEQUENCE [LARGE SCALE GENOMIC DNA]</scope>
    <source>
        <strain evidence="3">JCM 14718</strain>
    </source>
</reference>
<dbReference type="EMBL" id="BAAANY010000040">
    <property type="protein sequence ID" value="GAA1715456.1"/>
    <property type="molecule type" value="Genomic_DNA"/>
</dbReference>
<sequence>MNSTKWSRLLLAATGTVVIAGSALAATASPAMASSHKPCTNTFECFNGFSFGGGTLSIDIDAIGGPQRNLQWQVDGVCSATYTTNDPPRSWVCRNVPAGNYTLRTSDDFRHNWSIGTRP</sequence>
<name>A0ABP4V2Z6_9ACTN</name>